<dbReference type="Proteomes" id="UP001645038">
    <property type="component" value="Unassembled WGS sequence"/>
</dbReference>
<comment type="caution">
    <text evidence="1">The sequence shown here is derived from an EMBL/GenBank/DDBJ whole genome shotgun (WGS) entry which is preliminary data.</text>
</comment>
<protein>
    <submittedName>
        <fullName evidence="1">Uncharacterized protein</fullName>
    </submittedName>
</protein>
<accession>A0ABR9G1W8</accession>
<sequence>MKQQPLDLVPVKIQEVDNISMGVLPNGETFLSLQGLAKFGGVAPSLDFS</sequence>
<evidence type="ECO:0000313" key="2">
    <source>
        <dbReference type="Proteomes" id="UP001645038"/>
    </source>
</evidence>
<name>A0ABR9G1W8_9GAMM</name>
<organism evidence="1 2">
    <name type="scientific">Halomonas colorata</name>
    <dbReference type="NCBI Taxonomy" id="2742615"/>
    <lineage>
        <taxon>Bacteria</taxon>
        <taxon>Pseudomonadati</taxon>
        <taxon>Pseudomonadota</taxon>
        <taxon>Gammaproteobacteria</taxon>
        <taxon>Oceanospirillales</taxon>
        <taxon>Halomonadaceae</taxon>
        <taxon>Halomonas</taxon>
    </lineage>
</organism>
<dbReference type="RefSeq" id="WP_192539353.1">
    <property type="nucleotide sequence ID" value="NZ_RRZB01000050.1"/>
</dbReference>
<keyword evidence="2" id="KW-1185">Reference proteome</keyword>
<dbReference type="EMBL" id="RRZB01000050">
    <property type="protein sequence ID" value="MBE0464903.1"/>
    <property type="molecule type" value="Genomic_DNA"/>
</dbReference>
<reference evidence="1 2" key="1">
    <citation type="submission" date="2020-07" db="EMBL/GenBank/DDBJ databases">
        <title>Halophilic bacteria isolated from french cheeses.</title>
        <authorList>
            <person name="Kothe C.I."/>
            <person name="Farah-Kraiem B."/>
            <person name="Renault P."/>
            <person name="Dridi B."/>
        </authorList>
    </citation>
    <scope>NUCLEOTIDE SEQUENCE [LARGE SCALE GENOMIC DNA]</scope>
    <source>
        <strain evidence="1 2">FME20</strain>
    </source>
</reference>
<proteinExistence type="predicted"/>
<evidence type="ECO:0000313" key="1">
    <source>
        <dbReference type="EMBL" id="MBE0464903.1"/>
    </source>
</evidence>
<gene>
    <name evidence="1" type="ORF">EI547_15790</name>
</gene>